<dbReference type="PANTHER" id="PTHR33678">
    <property type="entry name" value="BLL1576 PROTEIN"/>
    <property type="match status" value="1"/>
</dbReference>
<evidence type="ECO:0000259" key="2">
    <source>
        <dbReference type="Pfam" id="PF13817"/>
    </source>
</evidence>
<organism evidence="3 4">
    <name type="scientific">Lactobacillus delbrueckii</name>
    <dbReference type="NCBI Taxonomy" id="1584"/>
    <lineage>
        <taxon>Bacteria</taxon>
        <taxon>Bacillati</taxon>
        <taxon>Bacillota</taxon>
        <taxon>Bacilli</taxon>
        <taxon>Lactobacillales</taxon>
        <taxon>Lactobacillaceae</taxon>
        <taxon>Lactobacillus</taxon>
    </lineage>
</organism>
<protein>
    <submittedName>
        <fullName evidence="3">Transposase</fullName>
    </submittedName>
</protein>
<feature type="domain" description="Transposase IS66 central" evidence="1">
    <location>
        <begin position="1"/>
        <end position="49"/>
    </location>
</feature>
<dbReference type="AlphaFoldDB" id="A0AAW5YTM7"/>
<accession>A0AAW5YTM7</accession>
<dbReference type="Pfam" id="PF13817">
    <property type="entry name" value="DDE_Tnp_IS66_C"/>
    <property type="match status" value="1"/>
</dbReference>
<feature type="domain" description="Transposase IS66 C-terminal" evidence="2">
    <location>
        <begin position="56"/>
        <end position="97"/>
    </location>
</feature>
<dbReference type="InterPro" id="IPR039552">
    <property type="entry name" value="IS66_C"/>
</dbReference>
<dbReference type="InterPro" id="IPR004291">
    <property type="entry name" value="Transposase_IS66_central"/>
</dbReference>
<feature type="non-terminal residue" evidence="3">
    <location>
        <position position="1"/>
    </location>
</feature>
<dbReference type="Pfam" id="PF03050">
    <property type="entry name" value="DDE_Tnp_IS66"/>
    <property type="match status" value="1"/>
</dbReference>
<dbReference type="PANTHER" id="PTHR33678:SF1">
    <property type="entry name" value="BLL1576 PROTEIN"/>
    <property type="match status" value="1"/>
</dbReference>
<evidence type="ECO:0000313" key="4">
    <source>
        <dbReference type="Proteomes" id="UP001210502"/>
    </source>
</evidence>
<dbReference type="Proteomes" id="UP001210502">
    <property type="component" value="Unassembled WGS sequence"/>
</dbReference>
<comment type="caution">
    <text evidence="3">The sequence shown here is derived from an EMBL/GenBank/DDBJ whole genome shotgun (WGS) entry which is preliminary data.</text>
</comment>
<dbReference type="EMBL" id="JAQIEY010000004">
    <property type="protein sequence ID" value="MDA3767343.1"/>
    <property type="molecule type" value="Genomic_DNA"/>
</dbReference>
<evidence type="ECO:0000313" key="3">
    <source>
        <dbReference type="EMBL" id="MDA3767343.1"/>
    </source>
</evidence>
<dbReference type="InterPro" id="IPR052344">
    <property type="entry name" value="Transposase-related"/>
</dbReference>
<proteinExistence type="predicted"/>
<gene>
    <name evidence="3" type="ORF">PF586_02400</name>
</gene>
<evidence type="ECO:0000259" key="1">
    <source>
        <dbReference type="Pfam" id="PF03050"/>
    </source>
</evidence>
<sequence length="106" mass="12303">YCIKHMDKFMNVLKDGRLELSNNRAERAVKEIVMGRKNWLFSQSSTGAKSVAIIMSILETAKQNGLDQFKYINYLLDKLPNELSLLDNQRLEAYLPWAENVQLHCK</sequence>
<dbReference type="RefSeq" id="WP_271024151.1">
    <property type="nucleotide sequence ID" value="NZ_JAQIEY010000004.1"/>
</dbReference>
<reference evidence="3" key="1">
    <citation type="submission" date="2023-01" db="EMBL/GenBank/DDBJ databases">
        <title>Sequencing of the bacterial strains from artisanal fermented milk Matsoni.</title>
        <authorList>
            <person name="Rozman V."/>
            <person name="Accetto T."/>
            <person name="Bogovic Matijasic B."/>
        </authorList>
    </citation>
    <scope>NUCLEOTIDE SEQUENCE</scope>
    <source>
        <strain evidence="3">Lbl333</strain>
    </source>
</reference>
<name>A0AAW5YTM7_9LACO</name>